<comment type="caution">
    <text evidence="6">The sequence shown here is derived from an EMBL/GenBank/DDBJ whole genome shotgun (WGS) entry which is preliminary data.</text>
</comment>
<organism evidence="6 7">
    <name type="scientific">Homoserinimonas aerilata</name>
    <dbReference type="NCBI Taxonomy" id="1162970"/>
    <lineage>
        <taxon>Bacteria</taxon>
        <taxon>Bacillati</taxon>
        <taxon>Actinomycetota</taxon>
        <taxon>Actinomycetes</taxon>
        <taxon>Micrococcales</taxon>
        <taxon>Microbacteriaceae</taxon>
        <taxon>Homoserinimonas</taxon>
    </lineage>
</organism>
<evidence type="ECO:0000256" key="1">
    <source>
        <dbReference type="ARBA" id="ARBA00022679"/>
    </source>
</evidence>
<evidence type="ECO:0000256" key="4">
    <source>
        <dbReference type="SAM" id="MobiDB-lite"/>
    </source>
</evidence>
<accession>A0A542YKX7</accession>
<evidence type="ECO:0000259" key="5">
    <source>
        <dbReference type="PROSITE" id="PS51186"/>
    </source>
</evidence>
<evidence type="ECO:0000256" key="3">
    <source>
        <dbReference type="ARBA" id="ARBA00038502"/>
    </source>
</evidence>
<feature type="domain" description="N-acetyltransferase" evidence="5">
    <location>
        <begin position="11"/>
        <end position="175"/>
    </location>
</feature>
<dbReference type="Proteomes" id="UP000317998">
    <property type="component" value="Unassembled WGS sequence"/>
</dbReference>
<proteinExistence type="inferred from homology"/>
<keyword evidence="2" id="KW-0012">Acyltransferase</keyword>
<evidence type="ECO:0000313" key="6">
    <source>
        <dbReference type="EMBL" id="TQL48711.1"/>
    </source>
</evidence>
<dbReference type="GO" id="GO:0016747">
    <property type="term" value="F:acyltransferase activity, transferring groups other than amino-acyl groups"/>
    <property type="evidence" value="ECO:0007669"/>
    <property type="project" value="InterPro"/>
</dbReference>
<dbReference type="AlphaFoldDB" id="A0A542YKX7"/>
<dbReference type="OrthoDB" id="9795188at2"/>
<sequence>MKPFTLQTHRLLLDQPTASDAELMAEYCNDPLFEHLMETPWPYARRDAEWFIGEHVPAGWETDREYTWALRAAGGTPLLGVIGMRAHEAPGEWDVGYWLGGPHRGSGLMTEALRAVGDWAFDNGVTRMLWRCVAGNHASATVARKAGFRFTGAETGAHTARDGSPQENWHGELLAGEDHGPKPGWP</sequence>
<dbReference type="InterPro" id="IPR016181">
    <property type="entry name" value="Acyl_CoA_acyltransferase"/>
</dbReference>
<evidence type="ECO:0000313" key="7">
    <source>
        <dbReference type="Proteomes" id="UP000317998"/>
    </source>
</evidence>
<dbReference type="Gene3D" id="3.40.630.30">
    <property type="match status" value="1"/>
</dbReference>
<dbReference type="RefSeq" id="WP_141880788.1">
    <property type="nucleotide sequence ID" value="NZ_VFOM01000001.1"/>
</dbReference>
<dbReference type="EMBL" id="VFOM01000001">
    <property type="protein sequence ID" value="TQL48711.1"/>
    <property type="molecule type" value="Genomic_DNA"/>
</dbReference>
<dbReference type="InterPro" id="IPR000182">
    <property type="entry name" value="GNAT_dom"/>
</dbReference>
<protein>
    <submittedName>
        <fullName evidence="6">RimJ/RimL family protein N-acetyltransferase</fullName>
    </submittedName>
</protein>
<dbReference type="PANTHER" id="PTHR43792">
    <property type="entry name" value="GNAT FAMILY, PUTATIVE (AFU_ORTHOLOGUE AFUA_3G00765)-RELATED-RELATED"/>
    <property type="match status" value="1"/>
</dbReference>
<comment type="similarity">
    <text evidence="3">Belongs to the acetyltransferase family. RimJ subfamily.</text>
</comment>
<dbReference type="SUPFAM" id="SSF55729">
    <property type="entry name" value="Acyl-CoA N-acyltransferases (Nat)"/>
    <property type="match status" value="1"/>
</dbReference>
<keyword evidence="1 6" id="KW-0808">Transferase</keyword>
<evidence type="ECO:0000256" key="2">
    <source>
        <dbReference type="ARBA" id="ARBA00023315"/>
    </source>
</evidence>
<name>A0A542YKX7_9MICO</name>
<dbReference type="Pfam" id="PF13302">
    <property type="entry name" value="Acetyltransf_3"/>
    <property type="match status" value="1"/>
</dbReference>
<dbReference type="PANTHER" id="PTHR43792:SF8">
    <property type="entry name" value="[RIBOSOMAL PROTEIN US5]-ALANINE N-ACETYLTRANSFERASE"/>
    <property type="match status" value="1"/>
</dbReference>
<feature type="region of interest" description="Disordered" evidence="4">
    <location>
        <begin position="155"/>
        <end position="186"/>
    </location>
</feature>
<gene>
    <name evidence="6" type="ORF">FB562_1809</name>
</gene>
<dbReference type="PROSITE" id="PS51186">
    <property type="entry name" value="GNAT"/>
    <property type="match status" value="1"/>
</dbReference>
<keyword evidence="7" id="KW-1185">Reference proteome</keyword>
<reference evidence="6 7" key="1">
    <citation type="submission" date="2019-06" db="EMBL/GenBank/DDBJ databases">
        <title>Sequencing the genomes of 1000 actinobacteria strains.</title>
        <authorList>
            <person name="Klenk H.-P."/>
        </authorList>
    </citation>
    <scope>NUCLEOTIDE SEQUENCE [LARGE SCALE GENOMIC DNA]</scope>
    <source>
        <strain evidence="6 7">DSM 26477</strain>
    </source>
</reference>
<feature type="compositionally biased region" description="Basic and acidic residues" evidence="4">
    <location>
        <begin position="176"/>
        <end position="186"/>
    </location>
</feature>
<dbReference type="InterPro" id="IPR051531">
    <property type="entry name" value="N-acetyltransferase"/>
</dbReference>